<name>A0ABD3AMM3_9GENT</name>
<dbReference type="PROSITE" id="PS51754">
    <property type="entry name" value="OVATE"/>
    <property type="match status" value="1"/>
</dbReference>
<feature type="region of interest" description="Disordered" evidence="7">
    <location>
        <begin position="100"/>
        <end position="125"/>
    </location>
</feature>
<keyword evidence="10" id="KW-1185">Reference proteome</keyword>
<feature type="compositionally biased region" description="Basic residues" evidence="7">
    <location>
        <begin position="107"/>
        <end position="116"/>
    </location>
</feature>
<evidence type="ECO:0000256" key="6">
    <source>
        <dbReference type="RuleBase" id="RU367028"/>
    </source>
</evidence>
<dbReference type="InterPro" id="IPR006458">
    <property type="entry name" value="Ovate_C"/>
</dbReference>
<keyword evidence="2 6" id="KW-0678">Repressor</keyword>
<dbReference type="InterPro" id="IPR038933">
    <property type="entry name" value="Ovate"/>
</dbReference>
<evidence type="ECO:0000313" key="9">
    <source>
        <dbReference type="EMBL" id="KAL3532445.1"/>
    </source>
</evidence>
<dbReference type="PANTHER" id="PTHR33057:SF17">
    <property type="entry name" value="TRANSCRIPTION REPRESSOR OFP8"/>
    <property type="match status" value="1"/>
</dbReference>
<feature type="region of interest" description="Disordered" evidence="7">
    <location>
        <begin position="143"/>
        <end position="163"/>
    </location>
</feature>
<dbReference type="NCBIfam" id="TIGR01568">
    <property type="entry name" value="A_thal_3678"/>
    <property type="match status" value="1"/>
</dbReference>
<keyword evidence="5 6" id="KW-0539">Nucleus</keyword>
<keyword evidence="4 6" id="KW-0804">Transcription</keyword>
<dbReference type="AlphaFoldDB" id="A0ABD3AMM3"/>
<evidence type="ECO:0000256" key="5">
    <source>
        <dbReference type="ARBA" id="ARBA00023242"/>
    </source>
</evidence>
<evidence type="ECO:0000256" key="3">
    <source>
        <dbReference type="ARBA" id="ARBA00023015"/>
    </source>
</evidence>
<protein>
    <recommendedName>
        <fullName evidence="6">Transcription repressor</fullName>
    </recommendedName>
    <alternativeName>
        <fullName evidence="6">Ovate family protein</fullName>
    </alternativeName>
</protein>
<dbReference type="Proteomes" id="UP001630127">
    <property type="component" value="Unassembled WGS sequence"/>
</dbReference>
<keyword evidence="3 6" id="KW-0805">Transcription regulation</keyword>
<dbReference type="GO" id="GO:0005634">
    <property type="term" value="C:nucleus"/>
    <property type="evidence" value="ECO:0007669"/>
    <property type="project" value="UniProtKB-SubCell"/>
</dbReference>
<evidence type="ECO:0000256" key="1">
    <source>
        <dbReference type="ARBA" id="ARBA00004123"/>
    </source>
</evidence>
<feature type="region of interest" description="Disordered" evidence="7">
    <location>
        <begin position="184"/>
        <end position="210"/>
    </location>
</feature>
<comment type="function">
    <text evidence="6">Transcriptional repressor that regulates multiple aspects of plant growth and development.</text>
</comment>
<feature type="compositionally biased region" description="Basic residues" evidence="7">
    <location>
        <begin position="184"/>
        <end position="193"/>
    </location>
</feature>
<accession>A0ABD3AMM3</accession>
<dbReference type="GO" id="GO:0045892">
    <property type="term" value="P:negative regulation of DNA-templated transcription"/>
    <property type="evidence" value="ECO:0007669"/>
    <property type="project" value="UniProtKB-UniRule"/>
</dbReference>
<proteinExistence type="predicted"/>
<feature type="compositionally biased region" description="Acidic residues" evidence="7">
    <location>
        <begin position="146"/>
        <end position="155"/>
    </location>
</feature>
<evidence type="ECO:0000256" key="2">
    <source>
        <dbReference type="ARBA" id="ARBA00022491"/>
    </source>
</evidence>
<dbReference type="EMBL" id="JBJUIK010000003">
    <property type="protein sequence ID" value="KAL3532445.1"/>
    <property type="molecule type" value="Genomic_DNA"/>
</dbReference>
<evidence type="ECO:0000256" key="7">
    <source>
        <dbReference type="SAM" id="MobiDB-lite"/>
    </source>
</evidence>
<dbReference type="PANTHER" id="PTHR33057">
    <property type="entry name" value="TRANSCRIPTION REPRESSOR OFP7-RELATED"/>
    <property type="match status" value="1"/>
</dbReference>
<dbReference type="Pfam" id="PF04844">
    <property type="entry name" value="Ovate"/>
    <property type="match status" value="1"/>
</dbReference>
<organism evidence="9 10">
    <name type="scientific">Cinchona calisaya</name>
    <dbReference type="NCBI Taxonomy" id="153742"/>
    <lineage>
        <taxon>Eukaryota</taxon>
        <taxon>Viridiplantae</taxon>
        <taxon>Streptophyta</taxon>
        <taxon>Embryophyta</taxon>
        <taxon>Tracheophyta</taxon>
        <taxon>Spermatophyta</taxon>
        <taxon>Magnoliopsida</taxon>
        <taxon>eudicotyledons</taxon>
        <taxon>Gunneridae</taxon>
        <taxon>Pentapetalae</taxon>
        <taxon>asterids</taxon>
        <taxon>lamiids</taxon>
        <taxon>Gentianales</taxon>
        <taxon>Rubiaceae</taxon>
        <taxon>Cinchonoideae</taxon>
        <taxon>Cinchoneae</taxon>
        <taxon>Cinchona</taxon>
    </lineage>
</organism>
<reference evidence="9 10" key="1">
    <citation type="submission" date="2024-11" db="EMBL/GenBank/DDBJ databases">
        <title>A near-complete genome assembly of Cinchona calisaya.</title>
        <authorList>
            <person name="Lian D.C."/>
            <person name="Zhao X.W."/>
            <person name="Wei L."/>
        </authorList>
    </citation>
    <scope>NUCLEOTIDE SEQUENCE [LARGE SCALE GENOMIC DNA]</scope>
    <source>
        <tissue evidence="9">Nenye</tissue>
    </source>
</reference>
<evidence type="ECO:0000313" key="10">
    <source>
        <dbReference type="Proteomes" id="UP001630127"/>
    </source>
</evidence>
<evidence type="ECO:0000259" key="8">
    <source>
        <dbReference type="PROSITE" id="PS51754"/>
    </source>
</evidence>
<comment type="subcellular location">
    <subcellularLocation>
        <location evidence="1 6">Nucleus</location>
    </subcellularLocation>
</comment>
<gene>
    <name evidence="9" type="ORF">ACH5RR_005966</name>
</gene>
<evidence type="ECO:0000256" key="4">
    <source>
        <dbReference type="ARBA" id="ARBA00023163"/>
    </source>
</evidence>
<feature type="domain" description="OVATE" evidence="8">
    <location>
        <begin position="221"/>
        <end position="280"/>
    </location>
</feature>
<sequence>MENRFKLRISRLFRSSFGSCRSKNITDAIEKPILLPDNREKNKHHHQFIELLSPKPQKCPQNLQTIDENLKKSLLLSADMEGQKCPPASPITPLHQFQDCATTSSKTKTKEKKKKKTVNERVRLRSKSFGHLNQFPALSYNGLFSSDEDDDEEDDKTTLFSSRSLSSDSSESFIRKNNKACKNNYKRASKNRQKKAERDQSSEAAGPVPELKGKVKDSFAVVKRSSDPYNDFRTSMVEMIVERKIFSAKDLENLLQCFLSLNSHHHHRVIIEVFTEIWEALFSEWS</sequence>
<comment type="caution">
    <text evidence="9">The sequence shown here is derived from an EMBL/GenBank/DDBJ whole genome shotgun (WGS) entry which is preliminary data.</text>
</comment>